<dbReference type="Pfam" id="PF04616">
    <property type="entry name" value="Glyco_hydro_43"/>
    <property type="match status" value="1"/>
</dbReference>
<dbReference type="PANTHER" id="PTHR43301">
    <property type="entry name" value="ARABINAN ENDO-1,5-ALPHA-L-ARABINOSIDASE"/>
    <property type="match status" value="1"/>
</dbReference>
<keyword evidence="4 5" id="KW-0326">Glycosidase</keyword>
<keyword evidence="9" id="KW-1185">Reference proteome</keyword>
<feature type="signal peptide" evidence="6">
    <location>
        <begin position="1"/>
        <end position="29"/>
    </location>
</feature>
<dbReference type="PANTHER" id="PTHR43301:SF3">
    <property type="entry name" value="ARABINAN ENDO-1,5-ALPHA-L-ARABINOSIDASE A-RELATED"/>
    <property type="match status" value="1"/>
</dbReference>
<evidence type="ECO:0000259" key="7">
    <source>
        <dbReference type="Pfam" id="PF16369"/>
    </source>
</evidence>
<dbReference type="Gene3D" id="2.40.128.10">
    <property type="match status" value="1"/>
</dbReference>
<evidence type="ECO:0000256" key="3">
    <source>
        <dbReference type="ARBA" id="ARBA00022801"/>
    </source>
</evidence>
<dbReference type="InterPro" id="IPR032291">
    <property type="entry name" value="Abn2_C"/>
</dbReference>
<dbReference type="Gene3D" id="2.115.10.20">
    <property type="entry name" value="Glycosyl hydrolase domain, family 43"/>
    <property type="match status" value="1"/>
</dbReference>
<proteinExistence type="inferred from homology"/>
<dbReference type="Proteomes" id="UP001465426">
    <property type="component" value="Unassembled WGS sequence"/>
</dbReference>
<protein>
    <submittedName>
        <fullName evidence="8">Glycoside hydrolase family 43 protein</fullName>
    </submittedName>
</protein>
<dbReference type="InterPro" id="IPR050727">
    <property type="entry name" value="GH43_arabinanases"/>
</dbReference>
<sequence>MNKKMGVYRFLSSALLLIALSACSTIPTAVDQELEDPGFKDVFVHDPSIIKDEETYYILGSHMQFAKTNDLIHWEQLSESVPTNHLIPNIYDELAEAFEFAKTDTLWAGDMIQLDNGKYYIYYSACEGSSPLSVLGVAVSDHVEGPYKNEGIFLKSGITKEDGSAFDATKEPNVIDPHVFYDKEGKLWMVYGSYSGGIFILEMDEETGFPKKGQGYGTKLLGGNHSRIEGPYIQYNEETDYYYLFLSYGGLAADGGYQIRVARSKNPEGPYMDNTGKTMLDAKGKEGTLFDDDSIAPYGTKLIGNHSWETDLALTNAGYVSPGHNSTYFEKETNQYFIIFHTRFPNLGEQHSVRVHQMFFNEEGWPLITPLRYANEKLTKYTDKQVIGDYKLIFHGRDITEEIKVPTEITINRNGKIEGEYAGKWDWSNDKYVNITLNGITYNGLFISQWDEYQEAQTMAFSGLSENGDTIFMIRNVE</sequence>
<feature type="chain" id="PRO_5045296579" evidence="6">
    <location>
        <begin position="30"/>
        <end position="478"/>
    </location>
</feature>
<name>A0ABV1F3Z3_9BACI</name>
<feature type="domain" description="Extracellular endo-alpha-(1-&gt;5)-L-arabinanase C-terminal" evidence="7">
    <location>
        <begin position="370"/>
        <end position="472"/>
    </location>
</feature>
<evidence type="ECO:0000256" key="6">
    <source>
        <dbReference type="SAM" id="SignalP"/>
    </source>
</evidence>
<comment type="caution">
    <text evidence="8">The sequence shown here is derived from an EMBL/GenBank/DDBJ whole genome shotgun (WGS) entry which is preliminary data.</text>
</comment>
<dbReference type="CDD" id="cd18832">
    <property type="entry name" value="GH43_GsAbnA-like"/>
    <property type="match status" value="1"/>
</dbReference>
<dbReference type="PROSITE" id="PS51257">
    <property type="entry name" value="PROKAR_LIPOPROTEIN"/>
    <property type="match status" value="1"/>
</dbReference>
<comment type="similarity">
    <text evidence="2 5">Belongs to the glycosyl hydrolase 43 family.</text>
</comment>
<reference evidence="8 9" key="1">
    <citation type="submission" date="2024-03" db="EMBL/GenBank/DDBJ databases">
        <title>Human intestinal bacterial collection.</title>
        <authorList>
            <person name="Pauvert C."/>
            <person name="Hitch T.C.A."/>
            <person name="Clavel T."/>
        </authorList>
    </citation>
    <scope>NUCLEOTIDE SEQUENCE [LARGE SCALE GENOMIC DNA]</scope>
    <source>
        <strain evidence="8 9">CLA-SR-H024</strain>
    </source>
</reference>
<evidence type="ECO:0000313" key="8">
    <source>
        <dbReference type="EMBL" id="MEQ2466579.1"/>
    </source>
</evidence>
<evidence type="ECO:0000256" key="2">
    <source>
        <dbReference type="ARBA" id="ARBA00009865"/>
    </source>
</evidence>
<dbReference type="Pfam" id="PF16369">
    <property type="entry name" value="GH43_C"/>
    <property type="match status" value="1"/>
</dbReference>
<accession>A0ABV1F3Z3</accession>
<dbReference type="RefSeq" id="WP_349204924.1">
    <property type="nucleotide sequence ID" value="NZ_JBBMFN010000030.1"/>
</dbReference>
<evidence type="ECO:0000256" key="5">
    <source>
        <dbReference type="RuleBase" id="RU361187"/>
    </source>
</evidence>
<dbReference type="SUPFAM" id="SSF75005">
    <property type="entry name" value="Arabinanase/levansucrase/invertase"/>
    <property type="match status" value="1"/>
</dbReference>
<dbReference type="InterPro" id="IPR023296">
    <property type="entry name" value="Glyco_hydro_beta-prop_sf"/>
</dbReference>
<keyword evidence="3 5" id="KW-0378">Hydrolase</keyword>
<dbReference type="GO" id="GO:0016787">
    <property type="term" value="F:hydrolase activity"/>
    <property type="evidence" value="ECO:0007669"/>
    <property type="project" value="UniProtKB-KW"/>
</dbReference>
<organism evidence="8 9">
    <name type="scientific">Niallia hominis</name>
    <dbReference type="NCBI Taxonomy" id="3133173"/>
    <lineage>
        <taxon>Bacteria</taxon>
        <taxon>Bacillati</taxon>
        <taxon>Bacillota</taxon>
        <taxon>Bacilli</taxon>
        <taxon>Bacillales</taxon>
        <taxon>Bacillaceae</taxon>
        <taxon>Niallia</taxon>
    </lineage>
</organism>
<evidence type="ECO:0000256" key="1">
    <source>
        <dbReference type="ARBA" id="ARBA00004834"/>
    </source>
</evidence>
<dbReference type="InterPro" id="IPR006710">
    <property type="entry name" value="Glyco_hydro_43"/>
</dbReference>
<evidence type="ECO:0000256" key="4">
    <source>
        <dbReference type="ARBA" id="ARBA00023295"/>
    </source>
</evidence>
<gene>
    <name evidence="8" type="ORF">WMO63_12965</name>
</gene>
<comment type="pathway">
    <text evidence="1">Glycan metabolism; L-arabinan degradation.</text>
</comment>
<evidence type="ECO:0000313" key="9">
    <source>
        <dbReference type="Proteomes" id="UP001465426"/>
    </source>
</evidence>
<keyword evidence="6" id="KW-0732">Signal</keyword>
<dbReference type="EMBL" id="JBBMFN010000030">
    <property type="protein sequence ID" value="MEQ2466579.1"/>
    <property type="molecule type" value="Genomic_DNA"/>
</dbReference>